<accession>A0ACC3C0Q1</accession>
<evidence type="ECO:0000313" key="2">
    <source>
        <dbReference type="Proteomes" id="UP000798662"/>
    </source>
</evidence>
<sequence length="431" mass="40878">MAADGDVLVVGARGVRGHHGRVVVYERLRSGDDGGGDSSGGGGSGWGAPVTLSPPDWTDEPGPGGVRIRNNFGVAVAVGARGGLIAVGSTGYRTERGAVYLYERPPASARGGAAAGWACVQRLVSGDPAAYGFFGWKVAVGGGGGSSGSGAATTVVAVGADGEDAYRGAVYVYERRGRGGGAGGSGRVAALPSAAPGDPVDALATGPYGRTAALRRAGGAAEDNFGGGGLALSAAGDVLAVGAPGVAGVDGRRDAGAVVVYHHQRRRAGRGAEGGGWGGEGARGDVPHGGSSGGWHAEVAHTLGGAAAASAPLFGWDVALSADAAVLVASSPDARGGEGLVWTAPGGGGARGGWGTASAAAAAAADAAASAAASATRRAAAAAAAAAVGVADAGAVVADAVARGWGGVDATAGAVRAGAARLLAAVAKEEL</sequence>
<organism evidence="1 2">
    <name type="scientific">Pyropia yezoensis</name>
    <name type="common">Susabi-nori</name>
    <name type="synonym">Porphyra yezoensis</name>
    <dbReference type="NCBI Taxonomy" id="2788"/>
    <lineage>
        <taxon>Eukaryota</taxon>
        <taxon>Rhodophyta</taxon>
        <taxon>Bangiophyceae</taxon>
        <taxon>Bangiales</taxon>
        <taxon>Bangiaceae</taxon>
        <taxon>Pyropia</taxon>
    </lineage>
</organism>
<name>A0ACC3C0Q1_PYRYE</name>
<keyword evidence="2" id="KW-1185">Reference proteome</keyword>
<dbReference type="EMBL" id="CM020619">
    <property type="protein sequence ID" value="KAK1863737.1"/>
    <property type="molecule type" value="Genomic_DNA"/>
</dbReference>
<comment type="caution">
    <text evidence="1">The sequence shown here is derived from an EMBL/GenBank/DDBJ whole genome shotgun (WGS) entry which is preliminary data.</text>
</comment>
<protein>
    <submittedName>
        <fullName evidence="1">Uncharacterized protein</fullName>
    </submittedName>
</protein>
<dbReference type="Proteomes" id="UP000798662">
    <property type="component" value="Chromosome 2"/>
</dbReference>
<gene>
    <name evidence="1" type="ORF">I4F81_006291</name>
</gene>
<evidence type="ECO:0000313" key="1">
    <source>
        <dbReference type="EMBL" id="KAK1863737.1"/>
    </source>
</evidence>
<proteinExistence type="predicted"/>
<reference evidence="1" key="1">
    <citation type="submission" date="2019-11" db="EMBL/GenBank/DDBJ databases">
        <title>Nori genome reveals adaptations in red seaweeds to the harsh intertidal environment.</title>
        <authorList>
            <person name="Wang D."/>
            <person name="Mao Y."/>
        </authorList>
    </citation>
    <scope>NUCLEOTIDE SEQUENCE</scope>
    <source>
        <tissue evidence="1">Gametophyte</tissue>
    </source>
</reference>